<evidence type="ECO:0000256" key="2">
    <source>
        <dbReference type="ARBA" id="ARBA00007964"/>
    </source>
</evidence>
<evidence type="ECO:0000256" key="8">
    <source>
        <dbReference type="ARBA" id="ARBA00023027"/>
    </source>
</evidence>
<dbReference type="GO" id="GO:0070403">
    <property type="term" value="F:NAD+ binding"/>
    <property type="evidence" value="ECO:0007669"/>
    <property type="project" value="InterPro"/>
</dbReference>
<dbReference type="AlphaFoldDB" id="A0A2P6MKP2"/>
<dbReference type="InterPro" id="IPR002912">
    <property type="entry name" value="ACT_dom"/>
</dbReference>
<dbReference type="EMBL" id="PVNS01000002">
    <property type="protein sequence ID" value="PRO66821.1"/>
    <property type="molecule type" value="Genomic_DNA"/>
</dbReference>
<keyword evidence="8" id="KW-0520">NAD</keyword>
<dbReference type="FunFam" id="3.40.50.720:FF:000208">
    <property type="entry name" value="Prephenate dehydrogenase"/>
    <property type="match status" value="1"/>
</dbReference>
<dbReference type="Pfam" id="PF20463">
    <property type="entry name" value="PDH_C"/>
    <property type="match status" value="1"/>
</dbReference>
<dbReference type="CDD" id="cd04909">
    <property type="entry name" value="ACT_PDH-BS"/>
    <property type="match status" value="1"/>
</dbReference>
<evidence type="ECO:0000256" key="6">
    <source>
        <dbReference type="ARBA" id="ARBA00022605"/>
    </source>
</evidence>
<dbReference type="RefSeq" id="WP_105957857.1">
    <property type="nucleotide sequence ID" value="NZ_PVNS01000002.1"/>
</dbReference>
<dbReference type="EC" id="1.3.1.12" evidence="3"/>
<dbReference type="InterPro" id="IPR046825">
    <property type="entry name" value="PDH_C"/>
</dbReference>
<dbReference type="PANTHER" id="PTHR21363">
    <property type="entry name" value="PREPHENATE DEHYDROGENASE"/>
    <property type="match status" value="1"/>
</dbReference>
<dbReference type="UniPathway" id="UPA00122">
    <property type="reaction ID" value="UER00961"/>
</dbReference>
<dbReference type="PROSITE" id="PS51176">
    <property type="entry name" value="PDH_ADH"/>
    <property type="match status" value="1"/>
</dbReference>
<feature type="domain" description="ACT" evidence="12">
    <location>
        <begin position="297"/>
        <end position="367"/>
    </location>
</feature>
<evidence type="ECO:0000313" key="13">
    <source>
        <dbReference type="EMBL" id="PRO66821.1"/>
    </source>
</evidence>
<evidence type="ECO:0000256" key="5">
    <source>
        <dbReference type="ARBA" id="ARBA00022498"/>
    </source>
</evidence>
<dbReference type="SUPFAM" id="SSF55021">
    <property type="entry name" value="ACT-like"/>
    <property type="match status" value="1"/>
</dbReference>
<comment type="caution">
    <text evidence="13">The sequence shown here is derived from an EMBL/GenBank/DDBJ whole genome shotgun (WGS) entry which is preliminary data.</text>
</comment>
<dbReference type="GO" id="GO:0008977">
    <property type="term" value="F:prephenate dehydrogenase (NAD+) activity"/>
    <property type="evidence" value="ECO:0007669"/>
    <property type="project" value="UniProtKB-EC"/>
</dbReference>
<dbReference type="InterPro" id="IPR046826">
    <property type="entry name" value="PDH_N"/>
</dbReference>
<evidence type="ECO:0000313" key="14">
    <source>
        <dbReference type="Proteomes" id="UP000243650"/>
    </source>
</evidence>
<proteinExistence type="inferred from homology"/>
<reference evidence="13 14" key="1">
    <citation type="submission" date="2018-03" db="EMBL/GenBank/DDBJ databases">
        <title>Bacillus urumqiensis sp. nov., a moderately haloalkaliphilic bacterium isolated from a salt lake.</title>
        <authorList>
            <person name="Zhao B."/>
            <person name="Liao Z."/>
        </authorList>
    </citation>
    <scope>NUCLEOTIDE SEQUENCE [LARGE SCALE GENOMIC DNA]</scope>
    <source>
        <strain evidence="13 14">BZ-SZ-XJ18</strain>
    </source>
</reference>
<dbReference type="Pfam" id="PF01842">
    <property type="entry name" value="ACT"/>
    <property type="match status" value="1"/>
</dbReference>
<keyword evidence="7" id="KW-0560">Oxidoreductase</keyword>
<comment type="catalytic activity">
    <reaction evidence="10">
        <text>prephenate + NAD(+) = 3-(4-hydroxyphenyl)pyruvate + CO2 + NADH</text>
        <dbReference type="Rhea" id="RHEA:13869"/>
        <dbReference type="ChEBI" id="CHEBI:16526"/>
        <dbReference type="ChEBI" id="CHEBI:29934"/>
        <dbReference type="ChEBI" id="CHEBI:36242"/>
        <dbReference type="ChEBI" id="CHEBI:57540"/>
        <dbReference type="ChEBI" id="CHEBI:57945"/>
        <dbReference type="EC" id="1.3.1.12"/>
    </reaction>
</comment>
<keyword evidence="14" id="KW-1185">Reference proteome</keyword>
<dbReference type="InterPro" id="IPR045865">
    <property type="entry name" value="ACT-like_dom_sf"/>
</dbReference>
<evidence type="ECO:0000256" key="9">
    <source>
        <dbReference type="ARBA" id="ARBA00023141"/>
    </source>
</evidence>
<dbReference type="Gene3D" id="3.30.70.260">
    <property type="match status" value="1"/>
</dbReference>
<evidence type="ECO:0000256" key="3">
    <source>
        <dbReference type="ARBA" id="ARBA00012068"/>
    </source>
</evidence>
<dbReference type="NCBIfam" id="NF005107">
    <property type="entry name" value="PRK06545.1-5"/>
    <property type="match status" value="1"/>
</dbReference>
<dbReference type="PANTHER" id="PTHR21363:SF0">
    <property type="entry name" value="PREPHENATE DEHYDROGENASE [NADP(+)]"/>
    <property type="match status" value="1"/>
</dbReference>
<dbReference type="InterPro" id="IPR050812">
    <property type="entry name" value="Preph/Arog_dehydrog"/>
</dbReference>
<dbReference type="SUPFAM" id="SSF51735">
    <property type="entry name" value="NAD(P)-binding Rossmann-fold domains"/>
    <property type="match status" value="1"/>
</dbReference>
<evidence type="ECO:0000256" key="4">
    <source>
        <dbReference type="ARBA" id="ARBA00016891"/>
    </source>
</evidence>
<dbReference type="Gene3D" id="3.40.50.720">
    <property type="entry name" value="NAD(P)-binding Rossmann-like Domain"/>
    <property type="match status" value="1"/>
</dbReference>
<comment type="pathway">
    <text evidence="1">Amino-acid biosynthesis; L-tyrosine biosynthesis; (4-hydroxyphenyl)pyruvate from prephenate (NAD(+) route): step 1/1.</text>
</comment>
<keyword evidence="9" id="KW-0057">Aromatic amino acid biosynthesis</keyword>
<dbReference type="Gene3D" id="1.10.3660.10">
    <property type="entry name" value="6-phosphogluconate dehydrogenase C-terminal like domain"/>
    <property type="match status" value="1"/>
</dbReference>
<keyword evidence="6" id="KW-0028">Amino-acid biosynthesis</keyword>
<dbReference type="InterPro" id="IPR003099">
    <property type="entry name" value="Prephen_DH"/>
</dbReference>
<evidence type="ECO:0000259" key="11">
    <source>
        <dbReference type="PROSITE" id="PS51176"/>
    </source>
</evidence>
<evidence type="ECO:0000256" key="10">
    <source>
        <dbReference type="ARBA" id="ARBA00049260"/>
    </source>
</evidence>
<gene>
    <name evidence="13" type="ORF">C6I21_02550</name>
</gene>
<dbReference type="InterPro" id="IPR036291">
    <property type="entry name" value="NAD(P)-bd_dom_sf"/>
</dbReference>
<dbReference type="Proteomes" id="UP000243650">
    <property type="component" value="Unassembled WGS sequence"/>
</dbReference>
<keyword evidence="5" id="KW-0827">Tyrosine biosynthesis</keyword>
<dbReference type="GO" id="GO:0004665">
    <property type="term" value="F:prephenate dehydrogenase (NADP+) activity"/>
    <property type="evidence" value="ECO:0007669"/>
    <property type="project" value="InterPro"/>
</dbReference>
<name>A0A2P6MKP2_ALKUR</name>
<dbReference type="FunFam" id="1.10.3660.10:FF:000003">
    <property type="entry name" value="Prephenate dehydrogenase"/>
    <property type="match status" value="1"/>
</dbReference>
<dbReference type="Pfam" id="PF02153">
    <property type="entry name" value="PDH_N"/>
    <property type="match status" value="1"/>
</dbReference>
<feature type="domain" description="Prephenate/arogenate dehydrogenase" evidence="11">
    <location>
        <begin position="3"/>
        <end position="292"/>
    </location>
</feature>
<evidence type="ECO:0000256" key="7">
    <source>
        <dbReference type="ARBA" id="ARBA00023002"/>
    </source>
</evidence>
<evidence type="ECO:0000259" key="12">
    <source>
        <dbReference type="PROSITE" id="PS51671"/>
    </source>
</evidence>
<evidence type="ECO:0000256" key="1">
    <source>
        <dbReference type="ARBA" id="ARBA00005067"/>
    </source>
</evidence>
<protein>
    <recommendedName>
        <fullName evidence="4">Prephenate dehydrogenase</fullName>
        <ecNumber evidence="3">1.3.1.12</ecNumber>
    </recommendedName>
</protein>
<dbReference type="OrthoDB" id="9802008at2"/>
<dbReference type="PROSITE" id="PS51671">
    <property type="entry name" value="ACT"/>
    <property type="match status" value="1"/>
</dbReference>
<dbReference type="SUPFAM" id="SSF48179">
    <property type="entry name" value="6-phosphogluconate dehydrogenase C-terminal domain-like"/>
    <property type="match status" value="1"/>
</dbReference>
<sequence length="367" mass="40056">MSKQVLIAGLGLIGGSLALAVKKSYPDTVIAGFDLDTNAVRMAMSLRVIDREAVDFAEAAEAADFIILAAPVESTISLIHELQNADLKEGAVITDVGSTKQTVVEAGKLLEKKGAVFIGGHPMAGSHKTGIEAAKERLFENAFYVLTPSEDADTRSIIQLQNLLKGTKAKFVQLDPKTHDTFAGLISHLPHIVASALVHQVEDAGKENPFVQQLAAGGFKDITRIASASPAMWRDILVHNKEVLLPMLSEWQERMSRVQTLVEEEDADGLHAFFDDAKQSRDKLPSRQKGAILPFYDLYVDIPDHPGVISDVTAILAKQQISITNIRIIEAREGILGVLRLSFRSESDLVLAEALLKEHMYETYEAP</sequence>
<accession>A0A2P6MKP2</accession>
<organism evidence="13 14">
    <name type="scientific">Alkalicoccus urumqiensis</name>
    <name type="common">Bacillus urumqiensis</name>
    <dbReference type="NCBI Taxonomy" id="1548213"/>
    <lineage>
        <taxon>Bacteria</taxon>
        <taxon>Bacillati</taxon>
        <taxon>Bacillota</taxon>
        <taxon>Bacilli</taxon>
        <taxon>Bacillales</taxon>
        <taxon>Bacillaceae</taxon>
        <taxon>Alkalicoccus</taxon>
    </lineage>
</organism>
<comment type="similarity">
    <text evidence="2">Belongs to the prephenate/arogenate dehydrogenase family.</text>
</comment>
<dbReference type="GO" id="GO:0006571">
    <property type="term" value="P:tyrosine biosynthetic process"/>
    <property type="evidence" value="ECO:0007669"/>
    <property type="project" value="UniProtKB-UniPathway"/>
</dbReference>
<dbReference type="InterPro" id="IPR008927">
    <property type="entry name" value="6-PGluconate_DH-like_C_sf"/>
</dbReference>